<keyword evidence="2" id="KW-1003">Cell membrane</keyword>
<keyword evidence="4 6" id="KW-1133">Transmembrane helix</keyword>
<dbReference type="Proteomes" id="UP000004110">
    <property type="component" value="Unassembled WGS sequence"/>
</dbReference>
<evidence type="ECO:0000256" key="1">
    <source>
        <dbReference type="ARBA" id="ARBA00004236"/>
    </source>
</evidence>
<accession>A0ABC9NDV2</accession>
<evidence type="ECO:0000313" key="9">
    <source>
        <dbReference type="Proteomes" id="UP000004110"/>
    </source>
</evidence>
<dbReference type="GO" id="GO:0005886">
    <property type="term" value="C:plasma membrane"/>
    <property type="evidence" value="ECO:0007669"/>
    <property type="project" value="UniProtKB-SubCell"/>
</dbReference>
<comment type="subcellular location">
    <subcellularLocation>
        <location evidence="1">Cell membrane</location>
    </subcellularLocation>
</comment>
<protein>
    <recommendedName>
        <fullName evidence="7">LTD domain-containing protein</fullName>
    </recommendedName>
</protein>
<feature type="domain" description="LTD" evidence="7">
    <location>
        <begin position="35"/>
        <end position="162"/>
    </location>
</feature>
<dbReference type="AlphaFoldDB" id="A0ABC9NDV2"/>
<organism evidence="8 9">
    <name type="scientific">Bacteroides uniformis (strain ATCC 8492 / DSM 6597 / CCUG 4942 / CIP 103695 / JCM 5828 / KCTC 5204 / NCTC 13054 / VPI 0061)</name>
    <dbReference type="NCBI Taxonomy" id="411479"/>
    <lineage>
        <taxon>Bacteria</taxon>
        <taxon>Pseudomonadati</taxon>
        <taxon>Bacteroidota</taxon>
        <taxon>Bacteroidia</taxon>
        <taxon>Bacteroidales</taxon>
        <taxon>Bacteroidaceae</taxon>
        <taxon>Bacteroides</taxon>
    </lineage>
</organism>
<dbReference type="InterPro" id="IPR005899">
    <property type="entry name" value="Na_pump_deCOase"/>
</dbReference>
<reference evidence="8" key="2">
    <citation type="submission" date="2013-11" db="EMBL/GenBank/DDBJ databases">
        <title>Draft genome sequence of Bacteroides uniformis (ATCC 8492).</title>
        <authorList>
            <person name="Sudarsanam P."/>
            <person name="Ley R."/>
            <person name="Guruge J."/>
            <person name="Turnbaugh P.J."/>
            <person name="Mahowald M."/>
            <person name="Liep D."/>
            <person name="Gordon J."/>
        </authorList>
    </citation>
    <scope>NUCLEOTIDE SEQUENCE</scope>
    <source>
        <strain evidence="8">ATCC 8492</strain>
    </source>
</reference>
<name>A0ABC9NDV2_BACUC</name>
<dbReference type="SUPFAM" id="SSF74853">
    <property type="entry name" value="Lamin A/C globular tail domain"/>
    <property type="match status" value="1"/>
</dbReference>
<evidence type="ECO:0000313" key="8">
    <source>
        <dbReference type="EMBL" id="EDO54938.1"/>
    </source>
</evidence>
<dbReference type="InterPro" id="IPR036415">
    <property type="entry name" value="Lamin_tail_dom_sf"/>
</dbReference>
<gene>
    <name evidence="8" type="ORF">BACUNI_01460</name>
</gene>
<reference evidence="8" key="1">
    <citation type="submission" date="2007-06" db="EMBL/GenBank/DDBJ databases">
        <authorList>
            <person name="Fulton L."/>
            <person name="Clifton S."/>
            <person name="Fulton B."/>
            <person name="Xu J."/>
            <person name="Minx P."/>
            <person name="Pepin K.H."/>
            <person name="Johnson M."/>
            <person name="Thiruvilangam P."/>
            <person name="Bhonagiri V."/>
            <person name="Nash W.E."/>
            <person name="Mardis E.R."/>
            <person name="Wilson R.K."/>
        </authorList>
    </citation>
    <scope>NUCLEOTIDE SEQUENCE [LARGE SCALE GENOMIC DNA]</scope>
    <source>
        <strain evidence="8">ATCC 8492</strain>
    </source>
</reference>
<evidence type="ECO:0000256" key="3">
    <source>
        <dbReference type="ARBA" id="ARBA00022692"/>
    </source>
</evidence>
<evidence type="ECO:0000259" key="7">
    <source>
        <dbReference type="PROSITE" id="PS51841"/>
    </source>
</evidence>
<keyword evidence="3 6" id="KW-0812">Transmembrane</keyword>
<evidence type="ECO:0000256" key="2">
    <source>
        <dbReference type="ARBA" id="ARBA00022475"/>
    </source>
</evidence>
<comment type="caution">
    <text evidence="8">The sequence shown here is derived from an EMBL/GenBank/DDBJ whole genome shotgun (WGS) entry which is preliminary data.</text>
</comment>
<evidence type="ECO:0000256" key="6">
    <source>
        <dbReference type="SAM" id="Phobius"/>
    </source>
</evidence>
<dbReference type="PROSITE" id="PS51841">
    <property type="entry name" value="LTD"/>
    <property type="match status" value="1"/>
</dbReference>
<dbReference type="EMBL" id="AAYH02000040">
    <property type="protein sequence ID" value="EDO54938.1"/>
    <property type="molecule type" value="Genomic_DNA"/>
</dbReference>
<feature type="transmembrane region" description="Helical" evidence="6">
    <location>
        <begin position="216"/>
        <end position="237"/>
    </location>
</feature>
<dbReference type="InterPro" id="IPR001322">
    <property type="entry name" value="Lamin_tail_dom"/>
</dbReference>
<proteinExistence type="predicted"/>
<dbReference type="Pfam" id="PF00932">
    <property type="entry name" value="LTD"/>
    <property type="match status" value="1"/>
</dbReference>
<dbReference type="Pfam" id="PF04277">
    <property type="entry name" value="OAD_gamma"/>
    <property type="match status" value="1"/>
</dbReference>
<sequence length="327" mass="36518">MVIFPCNQAFHTKTRTIMNKTKIGIFLSLMLVLGFCSSCKEQKSNNKLLLNEVLVNNESNYQDDYGVHSAWIEIFNRSYGSADLAGCYLKFSSQPGDTASYFIPKGDVLTLIKPRQHALFWADGEPRRGTFHTNFKLDATNANWIGLYDSGKKLLDQVIVPAGTLKANQSYARVSDAADQWEVKGGSEDKYVTPSTNNKTIDSNAKMEKFEEHDSVGIGMAISAMSVVFCGLILLYISFKIIGKISVNLSKRNAMKAKGITDKQEAKEKQLGQAPGEVFAAISMAMHEFQSDVHDVEDTILTITRVKRSYSPWSSKIYTLRETPHKK</sequence>
<evidence type="ECO:0000256" key="4">
    <source>
        <dbReference type="ARBA" id="ARBA00022989"/>
    </source>
</evidence>
<evidence type="ECO:0000256" key="5">
    <source>
        <dbReference type="ARBA" id="ARBA00023136"/>
    </source>
</evidence>
<keyword evidence="5 6" id="KW-0472">Membrane</keyword>
<keyword evidence="9" id="KW-1185">Reference proteome</keyword>